<reference evidence="1" key="2">
    <citation type="submission" date="2022-06" db="UniProtKB">
        <authorList>
            <consortium name="EnsemblMetazoa"/>
        </authorList>
    </citation>
    <scope>IDENTIFICATION</scope>
    <source>
        <strain evidence="1">PS312</strain>
    </source>
</reference>
<proteinExistence type="predicted"/>
<name>A0A2A6C782_PRIPA</name>
<sequence length="66" mass="7424">MSIESILRTLRRSRLSSVVDDWSDAAHRFITSNALITFASISAYKTFSSSAIECVPPSNFPRSWSR</sequence>
<dbReference type="OrthoDB" id="5806935at2759"/>
<keyword evidence="2" id="KW-1185">Reference proteome</keyword>
<dbReference type="EnsemblMetazoa" id="PPA26637.1">
    <property type="protein sequence ID" value="PPA26637.1"/>
    <property type="gene ID" value="WBGene00116191"/>
</dbReference>
<evidence type="ECO:0000313" key="1">
    <source>
        <dbReference type="EnsemblMetazoa" id="PPA26637.1"/>
    </source>
</evidence>
<protein>
    <submittedName>
        <fullName evidence="1">Uncharacterized protein</fullName>
    </submittedName>
</protein>
<accession>A0A8R1UGJ8</accession>
<evidence type="ECO:0000313" key="2">
    <source>
        <dbReference type="Proteomes" id="UP000005239"/>
    </source>
</evidence>
<reference evidence="2" key="1">
    <citation type="journal article" date="2008" name="Nat. Genet.">
        <title>The Pristionchus pacificus genome provides a unique perspective on nematode lifestyle and parasitism.</title>
        <authorList>
            <person name="Dieterich C."/>
            <person name="Clifton S.W."/>
            <person name="Schuster L.N."/>
            <person name="Chinwalla A."/>
            <person name="Delehaunty K."/>
            <person name="Dinkelacker I."/>
            <person name="Fulton L."/>
            <person name="Fulton R."/>
            <person name="Godfrey J."/>
            <person name="Minx P."/>
            <person name="Mitreva M."/>
            <person name="Roeseler W."/>
            <person name="Tian H."/>
            <person name="Witte H."/>
            <person name="Yang S.P."/>
            <person name="Wilson R.K."/>
            <person name="Sommer R.J."/>
        </authorList>
    </citation>
    <scope>NUCLEOTIDE SEQUENCE [LARGE SCALE GENOMIC DNA]</scope>
    <source>
        <strain evidence="2">PS312</strain>
    </source>
</reference>
<accession>A0A2A6C782</accession>
<dbReference type="Proteomes" id="UP000005239">
    <property type="component" value="Unassembled WGS sequence"/>
</dbReference>
<gene>
    <name evidence="1" type="primary">WBGene00116191</name>
</gene>
<organism evidence="1 2">
    <name type="scientific">Pristionchus pacificus</name>
    <name type="common">Parasitic nematode worm</name>
    <dbReference type="NCBI Taxonomy" id="54126"/>
    <lineage>
        <taxon>Eukaryota</taxon>
        <taxon>Metazoa</taxon>
        <taxon>Ecdysozoa</taxon>
        <taxon>Nematoda</taxon>
        <taxon>Chromadorea</taxon>
        <taxon>Rhabditida</taxon>
        <taxon>Rhabditina</taxon>
        <taxon>Diplogasteromorpha</taxon>
        <taxon>Diplogasteroidea</taxon>
        <taxon>Neodiplogasteridae</taxon>
        <taxon>Pristionchus</taxon>
    </lineage>
</organism>
<dbReference type="AlphaFoldDB" id="A0A2A6C782"/>